<proteinExistence type="predicted"/>
<accession>A0A7S8F4H7</accession>
<dbReference type="Proteomes" id="UP000594459">
    <property type="component" value="Chromosome"/>
</dbReference>
<gene>
    <name evidence="1" type="ORF">IRL76_14215</name>
</gene>
<dbReference type="KEGG" id="qso:IRL76_14215"/>
<keyword evidence="2" id="KW-1185">Reference proteome</keyword>
<organism evidence="1 2">
    <name type="scientific">Qipengyuania soli</name>
    <dbReference type="NCBI Taxonomy" id="2782568"/>
    <lineage>
        <taxon>Bacteria</taxon>
        <taxon>Pseudomonadati</taxon>
        <taxon>Pseudomonadota</taxon>
        <taxon>Alphaproteobacteria</taxon>
        <taxon>Sphingomonadales</taxon>
        <taxon>Erythrobacteraceae</taxon>
        <taxon>Qipengyuania</taxon>
    </lineage>
</organism>
<sequence>MRLNSLLLPIISSVVLSGCADIPRDPGETLDRVRERGTIRLGEIEGAEPDPDSERTLDRLAQNTGARIVRIKGHGEELLEGLEEDRVDLVYGRFADDSPWATAVYFGTPPGGPDKPPKSMRVARFAFRLGENGWITKVEEAAK</sequence>
<protein>
    <submittedName>
        <fullName evidence="1">Uncharacterized protein</fullName>
    </submittedName>
</protein>
<dbReference type="AlphaFoldDB" id="A0A7S8F4H7"/>
<reference evidence="1 2" key="1">
    <citation type="submission" date="2020-11" db="EMBL/GenBank/DDBJ databases">
        <title>The genome sequence of Erythrobacter sp. 6D36.</title>
        <authorList>
            <person name="Liu Y."/>
        </authorList>
    </citation>
    <scope>NUCLEOTIDE SEQUENCE [LARGE SCALE GENOMIC DNA]</scope>
    <source>
        <strain evidence="1 2">6D36</strain>
    </source>
</reference>
<evidence type="ECO:0000313" key="1">
    <source>
        <dbReference type="EMBL" id="QPC98962.1"/>
    </source>
</evidence>
<evidence type="ECO:0000313" key="2">
    <source>
        <dbReference type="Proteomes" id="UP000594459"/>
    </source>
</evidence>
<dbReference type="PROSITE" id="PS51257">
    <property type="entry name" value="PROKAR_LIPOPROTEIN"/>
    <property type="match status" value="1"/>
</dbReference>
<name>A0A7S8F4H7_9SPHN</name>
<dbReference type="EMBL" id="CP064654">
    <property type="protein sequence ID" value="QPC98962.1"/>
    <property type="molecule type" value="Genomic_DNA"/>
</dbReference>
<dbReference type="RefSeq" id="WP_200981966.1">
    <property type="nucleotide sequence ID" value="NZ_CP064654.1"/>
</dbReference>